<evidence type="ECO:0000313" key="2">
    <source>
        <dbReference type="Proteomes" id="UP001237642"/>
    </source>
</evidence>
<dbReference type="EMBL" id="JAUIZM010000010">
    <property type="protein sequence ID" value="KAK1362279.1"/>
    <property type="molecule type" value="Genomic_DNA"/>
</dbReference>
<name>A0AAD8H9K0_9APIA</name>
<reference evidence="1" key="2">
    <citation type="submission" date="2023-05" db="EMBL/GenBank/DDBJ databases">
        <authorList>
            <person name="Schelkunov M.I."/>
        </authorList>
    </citation>
    <scope>NUCLEOTIDE SEQUENCE</scope>
    <source>
        <strain evidence="1">Hsosn_3</strain>
        <tissue evidence="1">Leaf</tissue>
    </source>
</reference>
<evidence type="ECO:0000313" key="1">
    <source>
        <dbReference type="EMBL" id="KAK1362279.1"/>
    </source>
</evidence>
<keyword evidence="2" id="KW-1185">Reference proteome</keyword>
<protein>
    <submittedName>
        <fullName evidence="1">Clusterin alpha chain like</fullName>
    </submittedName>
</protein>
<comment type="caution">
    <text evidence="1">The sequence shown here is derived from an EMBL/GenBank/DDBJ whole genome shotgun (WGS) entry which is preliminary data.</text>
</comment>
<dbReference type="PANTHER" id="PTHR35097:SF1">
    <property type="entry name" value="GDSL ESTERASE_LIPASE"/>
    <property type="match status" value="1"/>
</dbReference>
<dbReference type="AlphaFoldDB" id="A0AAD8H9K0"/>
<organism evidence="1 2">
    <name type="scientific">Heracleum sosnowskyi</name>
    <dbReference type="NCBI Taxonomy" id="360622"/>
    <lineage>
        <taxon>Eukaryota</taxon>
        <taxon>Viridiplantae</taxon>
        <taxon>Streptophyta</taxon>
        <taxon>Embryophyta</taxon>
        <taxon>Tracheophyta</taxon>
        <taxon>Spermatophyta</taxon>
        <taxon>Magnoliopsida</taxon>
        <taxon>eudicotyledons</taxon>
        <taxon>Gunneridae</taxon>
        <taxon>Pentapetalae</taxon>
        <taxon>asterids</taxon>
        <taxon>campanulids</taxon>
        <taxon>Apiales</taxon>
        <taxon>Apiaceae</taxon>
        <taxon>Apioideae</taxon>
        <taxon>apioid superclade</taxon>
        <taxon>Tordylieae</taxon>
        <taxon>Tordyliinae</taxon>
        <taxon>Heracleum</taxon>
    </lineage>
</organism>
<reference evidence="1" key="1">
    <citation type="submission" date="2023-02" db="EMBL/GenBank/DDBJ databases">
        <title>Genome of toxic invasive species Heracleum sosnowskyi carries increased number of genes despite the absence of recent whole-genome duplications.</title>
        <authorList>
            <person name="Schelkunov M."/>
            <person name="Shtratnikova V."/>
            <person name="Makarenko M."/>
            <person name="Klepikova A."/>
            <person name="Omelchenko D."/>
            <person name="Novikova G."/>
            <person name="Obukhova E."/>
            <person name="Bogdanov V."/>
            <person name="Penin A."/>
            <person name="Logacheva M."/>
        </authorList>
    </citation>
    <scope>NUCLEOTIDE SEQUENCE</scope>
    <source>
        <strain evidence="1">Hsosn_3</strain>
        <tissue evidence="1">Leaf</tissue>
    </source>
</reference>
<sequence length="422" mass="46822">METAISSVVDKIKHLAASTQDFADGVLRRRHASNRRNPIEILKRLQREAFSDLMKIRDRQDKVERLLLLNKTSKGSPFQEASTTLRGNIDVLAALLMFDHVDERHQDAFQRAGIRTGVNSLFTFQTTLRETDTLTAEFATRGKDQDDVLGSPLSLEKVHYRANISDWFSIVSTPVGAQCKDFTIKKSSFQEKQPTNCSFSGPPFLNEQSGSAIGLMVRKSNVVASLAHFVSELGMQSNSAGLVHCFSTFGQVMCQLSGNTKLSLLGIHRVPRFSKQQVKLGAMVIPVGIFKRDKHPESFVGTSSSSFLTNAEEDVPSGSIALTLETELDDSTKIGGWIEMQKSNPRHLEWAVTMADTPDDDFGWGLSLGGLVQGPKTWDHFQVEAFLRMNLGDRFSLQPGLAYVMDGTTRFPVATLRSTWSM</sequence>
<proteinExistence type="predicted"/>
<accession>A0AAD8H9K0</accession>
<dbReference type="Proteomes" id="UP001237642">
    <property type="component" value="Unassembled WGS sequence"/>
</dbReference>
<gene>
    <name evidence="1" type="ORF">POM88_046753</name>
</gene>
<dbReference type="PANTHER" id="PTHR35097">
    <property type="entry name" value="GDSL ESTERASE/LIPASE"/>
    <property type="match status" value="1"/>
</dbReference>